<reference evidence="18 19" key="1">
    <citation type="submission" date="2006-03" db="EMBL/GenBank/DDBJ databases">
        <title>Complete sequence of Rhodopseudomonas palustris BisB5.</title>
        <authorList>
            <consortium name="US DOE Joint Genome Institute"/>
            <person name="Copeland A."/>
            <person name="Lucas S."/>
            <person name="Lapidus A."/>
            <person name="Barry K."/>
            <person name="Detter J.C."/>
            <person name="Glavina del Rio T."/>
            <person name="Hammon N."/>
            <person name="Israni S."/>
            <person name="Dalin E."/>
            <person name="Tice H."/>
            <person name="Pitluck S."/>
            <person name="Chain P."/>
            <person name="Malfatti S."/>
            <person name="Shin M."/>
            <person name="Vergez L."/>
            <person name="Schmutz J."/>
            <person name="Larimer F."/>
            <person name="Land M."/>
            <person name="Hauser L."/>
            <person name="Pelletier D.A."/>
            <person name="Kyrpides N."/>
            <person name="Lykidis A."/>
            <person name="Oda Y."/>
            <person name="Harwood C.S."/>
            <person name="Richardson P."/>
        </authorList>
    </citation>
    <scope>NUCLEOTIDE SEQUENCE [LARGE SCALE GENOMIC DNA]</scope>
    <source>
        <strain evidence="18 19">BisB5</strain>
    </source>
</reference>
<dbReference type="AlphaFoldDB" id="Q13C76"/>
<evidence type="ECO:0000256" key="4">
    <source>
        <dbReference type="ARBA" id="ARBA00012773"/>
    </source>
</evidence>
<keyword evidence="12 14" id="KW-0535">Nitrogen fixation</keyword>
<evidence type="ECO:0000259" key="17">
    <source>
        <dbReference type="Pfam" id="PF11844"/>
    </source>
</evidence>
<name>Q13C76_RHOPS</name>
<dbReference type="PANTHER" id="PTHR33712">
    <property type="entry name" value="LIGHT-INDEPENDENT PROTOCHLOROPHYLLIDE REDUCTASE SUBUNIT B"/>
    <property type="match status" value="1"/>
</dbReference>
<comment type="catalytic activity">
    <reaction evidence="13 15">
        <text>N2 + 8 reduced [2Fe-2S]-[ferredoxin] + 16 ATP + 16 H2O = H2 + 8 oxidized [2Fe-2S]-[ferredoxin] + 2 NH4(+) + 16 ADP + 16 phosphate + 6 H(+)</text>
        <dbReference type="Rhea" id="RHEA:21448"/>
        <dbReference type="Rhea" id="RHEA-COMP:10000"/>
        <dbReference type="Rhea" id="RHEA-COMP:10001"/>
        <dbReference type="ChEBI" id="CHEBI:15377"/>
        <dbReference type="ChEBI" id="CHEBI:15378"/>
        <dbReference type="ChEBI" id="CHEBI:17997"/>
        <dbReference type="ChEBI" id="CHEBI:18276"/>
        <dbReference type="ChEBI" id="CHEBI:28938"/>
        <dbReference type="ChEBI" id="CHEBI:30616"/>
        <dbReference type="ChEBI" id="CHEBI:33737"/>
        <dbReference type="ChEBI" id="CHEBI:33738"/>
        <dbReference type="ChEBI" id="CHEBI:43474"/>
        <dbReference type="ChEBI" id="CHEBI:456216"/>
        <dbReference type="EC" id="1.18.6.1"/>
    </reaction>
</comment>
<dbReference type="GO" id="GO:0005524">
    <property type="term" value="F:ATP binding"/>
    <property type="evidence" value="ECO:0007669"/>
    <property type="project" value="UniProtKB-KW"/>
</dbReference>
<evidence type="ECO:0000256" key="13">
    <source>
        <dbReference type="ARBA" id="ARBA00047967"/>
    </source>
</evidence>
<dbReference type="Gene3D" id="3.40.50.1980">
    <property type="entry name" value="Nitrogenase molybdenum iron protein domain"/>
    <property type="match status" value="3"/>
</dbReference>
<dbReference type="Pfam" id="PF00148">
    <property type="entry name" value="Oxidored_nitro"/>
    <property type="match status" value="1"/>
</dbReference>
<dbReference type="InterPro" id="IPR005976">
    <property type="entry name" value="Nase_Mo-Fe_CF_bsu"/>
</dbReference>
<evidence type="ECO:0000313" key="18">
    <source>
        <dbReference type="EMBL" id="ABE38313.1"/>
    </source>
</evidence>
<dbReference type="InterPro" id="IPR050152">
    <property type="entry name" value="ChlB/BchB/BchZ"/>
</dbReference>
<comment type="similarity">
    <text evidence="2 14">Belongs to the NifD/NifK/NifE/NifN family.</text>
</comment>
<accession>Q13C76</accession>
<gene>
    <name evidence="18" type="ordered locus">RPD_1075</name>
</gene>
<keyword evidence="9 15" id="KW-0560">Oxidoreductase</keyword>
<comment type="function">
    <text evidence="1 15">This molybdenum-iron protein is part of the nitrogenase complex that catalyzes the key enzymatic reactions in nitrogen fixation.</text>
</comment>
<feature type="domain" description="Nitrogenase molybdenum-iron protein beta chain N-terminal" evidence="17">
    <location>
        <begin position="19"/>
        <end position="74"/>
    </location>
</feature>
<comment type="subunit">
    <text evidence="3 15">Tetramer of two alpha and two beta chains. Forms complex with the iron protein (nitrogenase component 2).</text>
</comment>
<proteinExistence type="inferred from homology"/>
<dbReference type="GO" id="GO:0016612">
    <property type="term" value="C:molybdenum-iron nitrogenase complex"/>
    <property type="evidence" value="ECO:0007669"/>
    <property type="project" value="InterPro"/>
</dbReference>
<evidence type="ECO:0000256" key="9">
    <source>
        <dbReference type="ARBA" id="ARBA00023002"/>
    </source>
</evidence>
<dbReference type="Pfam" id="PF11844">
    <property type="entry name" value="DUF3364"/>
    <property type="match status" value="1"/>
</dbReference>
<dbReference type="PANTHER" id="PTHR33712:SF7">
    <property type="entry name" value="LIGHT-INDEPENDENT PROTOCHLOROPHYLLIDE REDUCTASE SUBUNIT B"/>
    <property type="match status" value="1"/>
</dbReference>
<dbReference type="GO" id="GO:0051536">
    <property type="term" value="F:iron-sulfur cluster binding"/>
    <property type="evidence" value="ECO:0007669"/>
    <property type="project" value="UniProtKB-KW"/>
</dbReference>
<dbReference type="PROSITE" id="PS00090">
    <property type="entry name" value="NITROGENASE_1_2"/>
    <property type="match status" value="1"/>
</dbReference>
<dbReference type="STRING" id="316057.RPD_1075"/>
<evidence type="ECO:0000313" key="19">
    <source>
        <dbReference type="Proteomes" id="UP000001818"/>
    </source>
</evidence>
<keyword evidence="11 15" id="KW-0411">Iron-sulfur</keyword>
<dbReference type="Proteomes" id="UP000001818">
    <property type="component" value="Chromosome"/>
</dbReference>
<dbReference type="EC" id="1.18.6.1" evidence="4 15"/>
<evidence type="ECO:0000256" key="11">
    <source>
        <dbReference type="ARBA" id="ARBA00023014"/>
    </source>
</evidence>
<evidence type="ECO:0000256" key="6">
    <source>
        <dbReference type="ARBA" id="ARBA00022723"/>
    </source>
</evidence>
<evidence type="ECO:0000256" key="2">
    <source>
        <dbReference type="ARBA" id="ARBA00011002"/>
    </source>
</evidence>
<dbReference type="InterPro" id="IPR024564">
    <property type="entry name" value="Nase_Mo-Fe_CF_bsu_N"/>
</dbReference>
<dbReference type="HOGENOM" id="CLU_025876_2_0_5"/>
<evidence type="ECO:0000256" key="15">
    <source>
        <dbReference type="RuleBase" id="RU364127"/>
    </source>
</evidence>
<organism evidence="18 19">
    <name type="scientific">Rhodopseudomonas palustris (strain BisB5)</name>
    <dbReference type="NCBI Taxonomy" id="316057"/>
    <lineage>
        <taxon>Bacteria</taxon>
        <taxon>Pseudomonadati</taxon>
        <taxon>Pseudomonadota</taxon>
        <taxon>Alphaproteobacteria</taxon>
        <taxon>Hyphomicrobiales</taxon>
        <taxon>Nitrobacteraceae</taxon>
        <taxon>Rhodopseudomonas</taxon>
    </lineage>
</organism>
<evidence type="ECO:0000256" key="5">
    <source>
        <dbReference type="ARBA" id="ARBA00014775"/>
    </source>
</evidence>
<comment type="cofactor">
    <cofactor evidence="15">
        <name>[8Fe-7S] cluster</name>
        <dbReference type="ChEBI" id="CHEBI:21143"/>
    </cofactor>
    <text evidence="15">Binds 1 [8Fe-7S] cluster per heterodimer.</text>
</comment>
<protein>
    <recommendedName>
        <fullName evidence="5 15">Nitrogenase molybdenum-iron protein beta chain</fullName>
        <ecNumber evidence="4 15">1.18.6.1</ecNumber>
    </recommendedName>
    <alternativeName>
        <fullName evidence="15">Dinitrogenase</fullName>
    </alternativeName>
</protein>
<dbReference type="GO" id="GO:0046872">
    <property type="term" value="F:metal ion binding"/>
    <property type="evidence" value="ECO:0007669"/>
    <property type="project" value="UniProtKB-KW"/>
</dbReference>
<evidence type="ECO:0000256" key="1">
    <source>
        <dbReference type="ARBA" id="ARBA00002621"/>
    </source>
</evidence>
<evidence type="ECO:0000259" key="16">
    <source>
        <dbReference type="Pfam" id="PF00148"/>
    </source>
</evidence>
<dbReference type="NCBIfam" id="TIGR01286">
    <property type="entry name" value="nifK"/>
    <property type="match status" value="1"/>
</dbReference>
<keyword evidence="6 15" id="KW-0479">Metal-binding</keyword>
<dbReference type="InterPro" id="IPR000318">
    <property type="entry name" value="Nase_comp1_CS"/>
</dbReference>
<dbReference type="eggNOG" id="COG2710">
    <property type="taxonomic scope" value="Bacteria"/>
</dbReference>
<dbReference type="GO" id="GO:0016163">
    <property type="term" value="F:nitrogenase activity"/>
    <property type="evidence" value="ECO:0007669"/>
    <property type="project" value="UniProtKB-EC"/>
</dbReference>
<dbReference type="SUPFAM" id="SSF53807">
    <property type="entry name" value="Helical backbone' metal receptor"/>
    <property type="match status" value="1"/>
</dbReference>
<evidence type="ECO:0000256" key="8">
    <source>
        <dbReference type="ARBA" id="ARBA00022840"/>
    </source>
</evidence>
<dbReference type="InterPro" id="IPR000510">
    <property type="entry name" value="Nase/OxRdtase_comp1"/>
</dbReference>
<evidence type="ECO:0000256" key="10">
    <source>
        <dbReference type="ARBA" id="ARBA00023004"/>
    </source>
</evidence>
<dbReference type="EMBL" id="CP000283">
    <property type="protein sequence ID" value="ABE38313.1"/>
    <property type="molecule type" value="Genomic_DNA"/>
</dbReference>
<evidence type="ECO:0000256" key="7">
    <source>
        <dbReference type="ARBA" id="ARBA00022741"/>
    </source>
</evidence>
<keyword evidence="10 15" id="KW-0408">Iron</keyword>
<dbReference type="CDD" id="cd01974">
    <property type="entry name" value="Nitrogenase_MoFe_beta"/>
    <property type="match status" value="1"/>
</dbReference>
<keyword evidence="8 15" id="KW-0067">ATP-binding</keyword>
<evidence type="ECO:0000256" key="14">
    <source>
        <dbReference type="RuleBase" id="RU004021"/>
    </source>
</evidence>
<keyword evidence="7 15" id="KW-0547">Nucleotide-binding</keyword>
<feature type="domain" description="Nitrogenase/oxidoreductase component 1" evidence="16">
    <location>
        <begin position="88"/>
        <end position="513"/>
    </location>
</feature>
<sequence>MRSTGSAVSPNSLRKNINMTETVEKIRDHFDLFHQPEYADMMDNKRKQFENAVGEAEVERVADWTKTKEYQDKNFAREALVINPAKACQPLGAVFAAVGFEKTLPFVHGSQGCVAYYRSHFSRHFKEPTSCVSSSMTEDAAVFGGLNNMIDGLANSYALYKPKMIAVSTTCMAEVIGDDLNAFIKNAKEKGSVPQEFDVTYAHTPAFVGSHITGYDNTMKGVVEHFWDGKSGTVPKLERQPNGSINFLGGFDGNTVGNIREVKRIFELMGVDYTIFGDNSDVWDTPADGEFRMYDGGTTLEQAANAIHAKGTISMQEFCTEKTLATIAAHGQEVVALNSPIGITGTDRFLQAVSRITGKAIPEALTKERGRLVDAIGDSSAHIHGKKFAIFGDPDLCYGVAEFILELGGEPTHILATNGNKNWEEKVNQLLASSPFGTNCKVYAGKDLWHLRSLLFTEPVDLMIGNTYGKYLERDTGTPLIRMGFPVFDRHHHHRSPIWGYQGTMNVLVKILDKIFDEMDKATNTAGKTDLSFDIIR</sequence>
<dbReference type="Gene3D" id="1.20.89.10">
    <property type="entry name" value="Nitrogenase Molybdenum-iron Protein, subunit B, domain 4"/>
    <property type="match status" value="1"/>
</dbReference>
<dbReference type="KEGG" id="rpd:RPD_1075"/>
<evidence type="ECO:0000256" key="12">
    <source>
        <dbReference type="ARBA" id="ARBA00023231"/>
    </source>
</evidence>
<dbReference type="PROSITE" id="PS00699">
    <property type="entry name" value="NITROGENASE_1_1"/>
    <property type="match status" value="1"/>
</dbReference>
<evidence type="ECO:0000256" key="3">
    <source>
        <dbReference type="ARBA" id="ARBA00011462"/>
    </source>
</evidence>